<proteinExistence type="predicted"/>
<reference evidence="1" key="1">
    <citation type="submission" date="2010-07" db="EMBL/GenBank/DDBJ databases">
        <authorList>
            <consortium name="CONSOLIDER consortium CSD2007-00005"/>
            <person name="Guazzaroni M.-E."/>
            <person name="Richter M."/>
            <person name="Garcia-Salamanca A."/>
            <person name="Yarza P."/>
            <person name="Ferrer M."/>
        </authorList>
    </citation>
    <scope>NUCLEOTIDE SEQUENCE</scope>
</reference>
<name>D9PIV2_9ZZZZ</name>
<protein>
    <submittedName>
        <fullName evidence="1">Uncharacterized protein</fullName>
    </submittedName>
</protein>
<evidence type="ECO:0000313" key="1">
    <source>
        <dbReference type="EMBL" id="EFK96515.1"/>
    </source>
</evidence>
<dbReference type="AlphaFoldDB" id="D9PIV2"/>
<dbReference type="EMBL" id="ADZX01000459">
    <property type="protein sequence ID" value="EFK96515.1"/>
    <property type="molecule type" value="Genomic_DNA"/>
</dbReference>
<gene>
    <name evidence="1" type="ORF">LDC_1460</name>
</gene>
<reference evidence="1" key="2">
    <citation type="journal article" date="2011" name="Microb. Ecol.">
        <title>Taxonomic and Functional Metagenomic Profiling of the Microbial Community in the Anoxic Sediment of a Sub-saline Shallow Lake (Laguna de Carrizo, Central Spain).</title>
        <authorList>
            <person name="Ferrer M."/>
            <person name="Guazzaroni M.E."/>
            <person name="Richter M."/>
            <person name="Garcia-Salamanca A."/>
            <person name="Yarza P."/>
            <person name="Suarez-Suarez A."/>
            <person name="Solano J."/>
            <person name="Alcaide M."/>
            <person name="van Dillewijn P."/>
            <person name="Molina-Henares M.A."/>
            <person name="Lopez-Cortes N."/>
            <person name="Al-Ramahi Y."/>
            <person name="Guerrero C."/>
            <person name="Acosta A."/>
            <person name="de Eugenio L.I."/>
            <person name="Martinez V."/>
            <person name="Marques S."/>
            <person name="Rojo F."/>
            <person name="Santero E."/>
            <person name="Genilloud O."/>
            <person name="Perez-Perez J."/>
            <person name="Rossello-Mora R."/>
            <person name="Ramos J.L."/>
        </authorList>
    </citation>
    <scope>NUCLEOTIDE SEQUENCE</scope>
</reference>
<organism evidence="1">
    <name type="scientific">sediment metagenome</name>
    <dbReference type="NCBI Taxonomy" id="749907"/>
    <lineage>
        <taxon>unclassified sequences</taxon>
        <taxon>metagenomes</taxon>
        <taxon>ecological metagenomes</taxon>
    </lineage>
</organism>
<accession>D9PIV2</accession>
<sequence length="54" mass="6536">MLLADPITVAGPYWYRYRLWILPINQVQQYVSNPFQHTDFSTFFYVYDGRSSRN</sequence>
<feature type="non-terminal residue" evidence="1">
    <location>
        <position position="54"/>
    </location>
</feature>
<comment type="caution">
    <text evidence="1">The sequence shown here is derived from an EMBL/GenBank/DDBJ whole genome shotgun (WGS) entry which is preliminary data.</text>
</comment>